<evidence type="ECO:0000256" key="3">
    <source>
        <dbReference type="ARBA" id="ARBA00022475"/>
    </source>
</evidence>
<dbReference type="EMBL" id="LQBQ01000012">
    <property type="protein sequence ID" value="KUJ80373.1"/>
    <property type="molecule type" value="Genomic_DNA"/>
</dbReference>
<dbReference type="InterPro" id="IPR004563">
    <property type="entry name" value="Apolipo_AcylTrfase"/>
</dbReference>
<dbReference type="GO" id="GO:0042158">
    <property type="term" value="P:lipoprotein biosynthetic process"/>
    <property type="evidence" value="ECO:0007669"/>
    <property type="project" value="UniProtKB-UniRule"/>
</dbReference>
<dbReference type="GO" id="GO:0016410">
    <property type="term" value="F:N-acyltransferase activity"/>
    <property type="evidence" value="ECO:0007669"/>
    <property type="project" value="UniProtKB-UniRule"/>
</dbReference>
<feature type="domain" description="CN hydrolase" evidence="10">
    <location>
        <begin position="228"/>
        <end position="466"/>
    </location>
</feature>
<dbReference type="RefSeq" id="WP_068345562.1">
    <property type="nucleotide sequence ID" value="NZ_LQBQ01000012.1"/>
</dbReference>
<evidence type="ECO:0000256" key="6">
    <source>
        <dbReference type="ARBA" id="ARBA00022989"/>
    </source>
</evidence>
<dbReference type="SUPFAM" id="SSF56317">
    <property type="entry name" value="Carbon-nitrogen hydrolase"/>
    <property type="match status" value="1"/>
</dbReference>
<keyword evidence="6 9" id="KW-1133">Transmembrane helix</keyword>
<dbReference type="HAMAP" id="MF_01148">
    <property type="entry name" value="Lnt"/>
    <property type="match status" value="1"/>
</dbReference>
<feature type="transmembrane region" description="Helical" evidence="9">
    <location>
        <begin position="168"/>
        <end position="187"/>
    </location>
</feature>
<gene>
    <name evidence="9" type="primary">lnt</name>
    <name evidence="11" type="ORF">AVO45_04770</name>
</gene>
<evidence type="ECO:0000256" key="9">
    <source>
        <dbReference type="HAMAP-Rule" id="MF_01148"/>
    </source>
</evidence>
<keyword evidence="5 9" id="KW-0812">Transmembrane</keyword>
<keyword evidence="12" id="KW-1185">Reference proteome</keyword>
<evidence type="ECO:0000256" key="1">
    <source>
        <dbReference type="ARBA" id="ARBA00004651"/>
    </source>
</evidence>
<keyword evidence="3 9" id="KW-1003">Cell membrane</keyword>
<protein>
    <recommendedName>
        <fullName evidence="9">Apolipoprotein N-acyltransferase</fullName>
        <shortName evidence="9">ALP N-acyltransferase</shortName>
        <ecNumber evidence="9">2.3.1.269</ecNumber>
    </recommendedName>
</protein>
<name>A0A0X3TXA2_9RHOB</name>
<accession>A0A0X3TXA2</accession>
<comment type="function">
    <text evidence="9">Catalyzes the phospholipid dependent N-acylation of the N-terminal cysteine of apolipoprotein, the last step in lipoprotein maturation.</text>
</comment>
<evidence type="ECO:0000256" key="5">
    <source>
        <dbReference type="ARBA" id="ARBA00022692"/>
    </source>
</evidence>
<dbReference type="OrthoDB" id="9804277at2"/>
<comment type="caution">
    <text evidence="11">The sequence shown here is derived from an EMBL/GenBank/DDBJ whole genome shotgun (WGS) entry which is preliminary data.</text>
</comment>
<dbReference type="UniPathway" id="UPA00666"/>
<evidence type="ECO:0000313" key="11">
    <source>
        <dbReference type="EMBL" id="KUJ80373.1"/>
    </source>
</evidence>
<evidence type="ECO:0000256" key="8">
    <source>
        <dbReference type="ARBA" id="ARBA00023315"/>
    </source>
</evidence>
<dbReference type="NCBIfam" id="TIGR00546">
    <property type="entry name" value="lnt"/>
    <property type="match status" value="1"/>
</dbReference>
<feature type="transmembrane region" description="Helical" evidence="9">
    <location>
        <begin position="88"/>
        <end position="112"/>
    </location>
</feature>
<sequence>MKPIAGWPLRFRAAMAALLGVVAALGLAPYGLWVATLISLTLLAGLFLSAETRRRAAWVGWAYGTGYFGHALIWIVEPFLVDAERYAWMAPFALVFIAGGLALFWAFAFWLARRPGWRAAPQAWLLALALSLVEMARGYVLTGFPWAGLAQVWVETPVAQLLSLVGPYGLGALTLAITLPIGAGLVAGRGWRRLPLLVAPVILFSVLALGWAASRPHVSLSGKTVRLVQPNAPQHQKWDPAFAPIFFGRQIELTAAEPRPDLIVWPETSVPVWLDNAGLYFEVIADAAQGAPVVLGIQRSAGSRIYNSLVYLDSEGRPAGLYDKHHLVPFGEYVPFGDVMARFGIYGFAATVGQGFSAGPGAAVLKLEGLGLALPLICYEAVFPQDVRAAPERPALLLQITNDAWFGTRAGPYQHLAQAQMRAIEQGVPMVRSANTGISAVIDPHGRITSSIALGQAGYVDADLPNPLPPTVYARLGDFPVLLVLIVLTALILRNGRHVQG</sequence>
<evidence type="ECO:0000256" key="7">
    <source>
        <dbReference type="ARBA" id="ARBA00023136"/>
    </source>
</evidence>
<feature type="transmembrane region" description="Helical" evidence="9">
    <location>
        <begin position="194"/>
        <end position="213"/>
    </location>
</feature>
<dbReference type="PANTHER" id="PTHR38686:SF1">
    <property type="entry name" value="APOLIPOPROTEIN N-ACYLTRANSFERASE"/>
    <property type="match status" value="1"/>
</dbReference>
<dbReference type="Proteomes" id="UP000053791">
    <property type="component" value="Unassembled WGS sequence"/>
</dbReference>
<dbReference type="EC" id="2.3.1.269" evidence="9"/>
<feature type="transmembrane region" description="Helical" evidence="9">
    <location>
        <begin position="57"/>
        <end position="76"/>
    </location>
</feature>
<evidence type="ECO:0000256" key="4">
    <source>
        <dbReference type="ARBA" id="ARBA00022679"/>
    </source>
</evidence>
<dbReference type="STRING" id="1685379.AVO45_04770"/>
<keyword evidence="7 9" id="KW-0472">Membrane</keyword>
<evidence type="ECO:0000259" key="10">
    <source>
        <dbReference type="PROSITE" id="PS50263"/>
    </source>
</evidence>
<feature type="transmembrane region" description="Helical" evidence="9">
    <location>
        <begin position="124"/>
        <end position="148"/>
    </location>
</feature>
<keyword evidence="4 9" id="KW-0808">Transferase</keyword>
<dbReference type="CDD" id="cd07571">
    <property type="entry name" value="ALP_N-acyl_transferase"/>
    <property type="match status" value="1"/>
</dbReference>
<dbReference type="PROSITE" id="PS50263">
    <property type="entry name" value="CN_HYDROLASE"/>
    <property type="match status" value="1"/>
</dbReference>
<dbReference type="Pfam" id="PF00795">
    <property type="entry name" value="CN_hydrolase"/>
    <property type="match status" value="1"/>
</dbReference>
<dbReference type="InterPro" id="IPR045378">
    <property type="entry name" value="LNT_N"/>
</dbReference>
<comment type="similarity">
    <text evidence="2 9">Belongs to the CN hydrolase family. Apolipoprotein N-acyltransferase subfamily.</text>
</comment>
<keyword evidence="8 9" id="KW-0012">Acyltransferase</keyword>
<dbReference type="Pfam" id="PF20154">
    <property type="entry name" value="LNT_N"/>
    <property type="match status" value="1"/>
</dbReference>
<reference evidence="11 12" key="1">
    <citation type="submission" date="2015-12" db="EMBL/GenBank/DDBJ databases">
        <authorList>
            <person name="Shamseldin A."/>
            <person name="Moawad H."/>
            <person name="Abd El-Rahim W.M."/>
            <person name="Sadowsky M.J."/>
        </authorList>
    </citation>
    <scope>NUCLEOTIDE SEQUENCE [LARGE SCALE GENOMIC DNA]</scope>
    <source>
        <strain evidence="11 12">ZGT118</strain>
    </source>
</reference>
<dbReference type="AlphaFoldDB" id="A0A0X3TXA2"/>
<dbReference type="PANTHER" id="PTHR38686">
    <property type="entry name" value="APOLIPOPROTEIN N-ACYLTRANSFERASE"/>
    <property type="match status" value="1"/>
</dbReference>
<feature type="transmembrane region" description="Helical" evidence="9">
    <location>
        <begin position="472"/>
        <end position="493"/>
    </location>
</feature>
<dbReference type="InterPro" id="IPR036526">
    <property type="entry name" value="C-N_Hydrolase_sf"/>
</dbReference>
<dbReference type="GO" id="GO:0005886">
    <property type="term" value="C:plasma membrane"/>
    <property type="evidence" value="ECO:0007669"/>
    <property type="project" value="UniProtKB-SubCell"/>
</dbReference>
<dbReference type="InterPro" id="IPR003010">
    <property type="entry name" value="C-N_Hydrolase"/>
</dbReference>
<feature type="transmembrane region" description="Helical" evidence="9">
    <location>
        <begin position="9"/>
        <end position="26"/>
    </location>
</feature>
<evidence type="ECO:0000256" key="2">
    <source>
        <dbReference type="ARBA" id="ARBA00010065"/>
    </source>
</evidence>
<comment type="catalytic activity">
    <reaction evidence="9">
        <text>N-terminal S-1,2-diacyl-sn-glyceryl-L-cysteinyl-[lipoprotein] + a glycerophospholipid = N-acyl-S-1,2-diacyl-sn-glyceryl-L-cysteinyl-[lipoprotein] + a 2-acyl-sn-glycero-3-phospholipid + H(+)</text>
        <dbReference type="Rhea" id="RHEA:48228"/>
        <dbReference type="Rhea" id="RHEA-COMP:14681"/>
        <dbReference type="Rhea" id="RHEA-COMP:14684"/>
        <dbReference type="ChEBI" id="CHEBI:15378"/>
        <dbReference type="ChEBI" id="CHEBI:136912"/>
        <dbReference type="ChEBI" id="CHEBI:140656"/>
        <dbReference type="ChEBI" id="CHEBI:140657"/>
        <dbReference type="ChEBI" id="CHEBI:140660"/>
        <dbReference type="EC" id="2.3.1.269"/>
    </reaction>
</comment>
<comment type="subcellular location">
    <subcellularLocation>
        <location evidence="1 9">Cell membrane</location>
        <topology evidence="1 9">Multi-pass membrane protein</topology>
    </subcellularLocation>
</comment>
<organism evidence="11 12">
    <name type="scientific">Ruegeria marisrubri</name>
    <dbReference type="NCBI Taxonomy" id="1685379"/>
    <lineage>
        <taxon>Bacteria</taxon>
        <taxon>Pseudomonadati</taxon>
        <taxon>Pseudomonadota</taxon>
        <taxon>Alphaproteobacteria</taxon>
        <taxon>Rhodobacterales</taxon>
        <taxon>Roseobacteraceae</taxon>
        <taxon>Ruegeria</taxon>
    </lineage>
</organism>
<proteinExistence type="inferred from homology"/>
<comment type="pathway">
    <text evidence="9">Protein modification; lipoprotein biosynthesis (N-acyl transfer).</text>
</comment>
<dbReference type="Gene3D" id="3.60.110.10">
    <property type="entry name" value="Carbon-nitrogen hydrolase"/>
    <property type="match status" value="1"/>
</dbReference>
<evidence type="ECO:0000313" key="12">
    <source>
        <dbReference type="Proteomes" id="UP000053791"/>
    </source>
</evidence>